<dbReference type="Pfam" id="PF13443">
    <property type="entry name" value="HTH_26"/>
    <property type="match status" value="1"/>
</dbReference>
<organism evidence="2">
    <name type="scientific">Siphoviridae sp. cteHV32</name>
    <dbReference type="NCBI Taxonomy" id="2825588"/>
    <lineage>
        <taxon>Viruses</taxon>
        <taxon>Duplodnaviria</taxon>
        <taxon>Heunggongvirae</taxon>
        <taxon>Uroviricota</taxon>
        <taxon>Caudoviricetes</taxon>
    </lineage>
</organism>
<keyword evidence="2" id="KW-0238">DNA-binding</keyword>
<protein>
    <submittedName>
        <fullName evidence="2">Cro/C1-type HTH DNA-binding domain protein</fullName>
    </submittedName>
</protein>
<feature type="domain" description="HTH cro/C1-type" evidence="1">
    <location>
        <begin position="11"/>
        <end position="65"/>
    </location>
</feature>
<dbReference type="EMBL" id="BK015653">
    <property type="protein sequence ID" value="DAE18256.1"/>
    <property type="molecule type" value="Genomic_DNA"/>
</dbReference>
<name>A0A8S5QGT3_9CAUD</name>
<dbReference type="GO" id="GO:0003677">
    <property type="term" value="F:DNA binding"/>
    <property type="evidence" value="ECO:0007669"/>
    <property type="project" value="UniProtKB-KW"/>
</dbReference>
<accession>A0A8S5QGT3</accession>
<proteinExistence type="predicted"/>
<sequence>MITYKIDVLETLKDAGYNPARLRKEKLLGENAIQSLRKNEMIGIKALDKICTILDMQPGNVIKYVETEKNKNI</sequence>
<evidence type="ECO:0000259" key="1">
    <source>
        <dbReference type="Pfam" id="PF13443"/>
    </source>
</evidence>
<evidence type="ECO:0000313" key="2">
    <source>
        <dbReference type="EMBL" id="DAE18256.1"/>
    </source>
</evidence>
<reference evidence="2" key="1">
    <citation type="journal article" date="2021" name="Proc. Natl. Acad. Sci. U.S.A.">
        <title>A Catalog of Tens of Thousands of Viruses from Human Metagenomes Reveals Hidden Associations with Chronic Diseases.</title>
        <authorList>
            <person name="Tisza M.J."/>
            <person name="Buck C.B."/>
        </authorList>
    </citation>
    <scope>NUCLEOTIDE SEQUENCE</scope>
    <source>
        <strain evidence="2">CteHV32</strain>
    </source>
</reference>
<dbReference type="InterPro" id="IPR001387">
    <property type="entry name" value="Cro/C1-type_HTH"/>
</dbReference>